<dbReference type="Pfam" id="PF00249">
    <property type="entry name" value="Myb_DNA-binding"/>
    <property type="match status" value="1"/>
</dbReference>
<dbReference type="GeneID" id="59330215"/>
<feature type="compositionally biased region" description="Acidic residues" evidence="1">
    <location>
        <begin position="205"/>
        <end position="224"/>
    </location>
</feature>
<reference evidence="3 4" key="1">
    <citation type="journal article" date="2020" name="Genomics">
        <title>Complete, high-quality genomes from long-read metagenomic sequencing of two wolf lichen thalli reveals enigmatic genome architecture.</title>
        <authorList>
            <person name="McKenzie S.K."/>
            <person name="Walston R.F."/>
            <person name="Allen J.L."/>
        </authorList>
    </citation>
    <scope>NUCLEOTIDE SEQUENCE [LARGE SCALE GENOMIC DNA]</scope>
    <source>
        <strain evidence="3">WasteWater1</strain>
    </source>
</reference>
<feature type="domain" description="Myb-like" evidence="2">
    <location>
        <begin position="349"/>
        <end position="391"/>
    </location>
</feature>
<feature type="region of interest" description="Disordered" evidence="1">
    <location>
        <begin position="1"/>
        <end position="23"/>
    </location>
</feature>
<dbReference type="AlphaFoldDB" id="A0A8H6CE32"/>
<feature type="compositionally biased region" description="Acidic residues" evidence="1">
    <location>
        <begin position="295"/>
        <end position="311"/>
    </location>
</feature>
<organism evidence="3 4">
    <name type="scientific">Letharia lupina</name>
    <dbReference type="NCBI Taxonomy" id="560253"/>
    <lineage>
        <taxon>Eukaryota</taxon>
        <taxon>Fungi</taxon>
        <taxon>Dikarya</taxon>
        <taxon>Ascomycota</taxon>
        <taxon>Pezizomycotina</taxon>
        <taxon>Lecanoromycetes</taxon>
        <taxon>OSLEUM clade</taxon>
        <taxon>Lecanoromycetidae</taxon>
        <taxon>Lecanorales</taxon>
        <taxon>Lecanorineae</taxon>
        <taxon>Parmeliaceae</taxon>
        <taxon>Letharia</taxon>
    </lineage>
</organism>
<dbReference type="GO" id="GO:0000978">
    <property type="term" value="F:RNA polymerase II cis-regulatory region sequence-specific DNA binding"/>
    <property type="evidence" value="ECO:0007669"/>
    <property type="project" value="TreeGrafter"/>
</dbReference>
<feature type="compositionally biased region" description="Basic residues" evidence="1">
    <location>
        <begin position="246"/>
        <end position="256"/>
    </location>
</feature>
<dbReference type="InterPro" id="IPR001005">
    <property type="entry name" value="SANT/Myb"/>
</dbReference>
<evidence type="ECO:0000313" key="3">
    <source>
        <dbReference type="EMBL" id="KAF6221833.1"/>
    </source>
</evidence>
<dbReference type="GO" id="GO:0005634">
    <property type="term" value="C:nucleus"/>
    <property type="evidence" value="ECO:0007669"/>
    <property type="project" value="TreeGrafter"/>
</dbReference>
<feature type="region of interest" description="Disordered" evidence="1">
    <location>
        <begin position="564"/>
        <end position="645"/>
    </location>
</feature>
<feature type="domain" description="Myb-like" evidence="2">
    <location>
        <begin position="419"/>
        <end position="468"/>
    </location>
</feature>
<protein>
    <recommendedName>
        <fullName evidence="2">Myb-like domain-containing protein</fullName>
    </recommendedName>
</protein>
<feature type="compositionally biased region" description="Basic and acidic residues" evidence="1">
    <location>
        <begin position="481"/>
        <end position="496"/>
    </location>
</feature>
<evidence type="ECO:0000313" key="4">
    <source>
        <dbReference type="Proteomes" id="UP000593566"/>
    </source>
</evidence>
<dbReference type="Gene3D" id="1.10.10.60">
    <property type="entry name" value="Homeodomain-like"/>
    <property type="match status" value="2"/>
</dbReference>
<dbReference type="Proteomes" id="UP000593566">
    <property type="component" value="Unassembled WGS sequence"/>
</dbReference>
<dbReference type="PANTHER" id="PTHR45614">
    <property type="entry name" value="MYB PROTEIN-RELATED"/>
    <property type="match status" value="1"/>
</dbReference>
<accession>A0A8H6CE32</accession>
<comment type="caution">
    <text evidence="3">The sequence shown here is derived from an EMBL/GenBank/DDBJ whole genome shotgun (WGS) entry which is preliminary data.</text>
</comment>
<proteinExistence type="predicted"/>
<gene>
    <name evidence="3" type="ORF">HO133_001801</name>
</gene>
<dbReference type="InterPro" id="IPR009057">
    <property type="entry name" value="Homeodomain-like_sf"/>
</dbReference>
<feature type="compositionally biased region" description="Basic residues" evidence="1">
    <location>
        <begin position="1"/>
        <end position="11"/>
    </location>
</feature>
<evidence type="ECO:0000259" key="2">
    <source>
        <dbReference type="PROSITE" id="PS50090"/>
    </source>
</evidence>
<dbReference type="InterPro" id="IPR050560">
    <property type="entry name" value="MYB_TF"/>
</dbReference>
<name>A0A8H6CE32_9LECA</name>
<feature type="region of interest" description="Disordered" evidence="1">
    <location>
        <begin position="36"/>
        <end position="318"/>
    </location>
</feature>
<feature type="compositionally biased region" description="Basic residues" evidence="1">
    <location>
        <begin position="636"/>
        <end position="645"/>
    </location>
</feature>
<dbReference type="SUPFAM" id="SSF46689">
    <property type="entry name" value="Homeodomain-like"/>
    <property type="match status" value="1"/>
</dbReference>
<dbReference type="SMART" id="SM00717">
    <property type="entry name" value="SANT"/>
    <property type="match status" value="2"/>
</dbReference>
<feature type="region of interest" description="Disordered" evidence="1">
    <location>
        <begin position="471"/>
        <end position="537"/>
    </location>
</feature>
<keyword evidence="4" id="KW-1185">Reference proteome</keyword>
<dbReference type="CDD" id="cd00167">
    <property type="entry name" value="SANT"/>
    <property type="match status" value="2"/>
</dbReference>
<dbReference type="PROSITE" id="PS50090">
    <property type="entry name" value="MYB_LIKE"/>
    <property type="match status" value="2"/>
</dbReference>
<dbReference type="EMBL" id="JACCJB010000013">
    <property type="protein sequence ID" value="KAF6221833.1"/>
    <property type="molecule type" value="Genomic_DNA"/>
</dbReference>
<feature type="compositionally biased region" description="Basic and acidic residues" evidence="1">
    <location>
        <begin position="158"/>
        <end position="172"/>
    </location>
</feature>
<feature type="compositionally biased region" description="Basic and acidic residues" evidence="1">
    <location>
        <begin position="609"/>
        <end position="620"/>
    </location>
</feature>
<feature type="compositionally biased region" description="Polar residues" evidence="1">
    <location>
        <begin position="592"/>
        <end position="605"/>
    </location>
</feature>
<dbReference type="RefSeq" id="XP_037151268.1">
    <property type="nucleotide sequence ID" value="XM_037292729.1"/>
</dbReference>
<sequence length="645" mass="71474">MDTQRQHHSGKKPLSGASKRPDAFWSLIVPSARLKKGRLDHNKGATPAHPQLSHAEELKGTQPAVRKNKGTPHVITRADATDLPPHLGVTPKDPKSMEGRAKGRPESGTREKPVDLDASTDEDRKGTQAQPGIRREKRRSESTARAQPALPYISLAEQLKRKQPVENEKHVDNGGLFEGGFLAPTSALNMDGKDEESSGGPDNIEGSDDDEGYLEDDDEDDSETASDASSPAKQRSQPSYGTPRRASARIRGSRWKLFKELSEPTAPKRKKAPSQPASAKGERPRKRVKFRVEKSDEDSDQNFGEEEDEEEASNRSVPYKVNRRIKACAQGKKLSILPAVPPLSRQYQPWTEKEDETLFSLRNQGKSWTYIGERILGRTTKGAKSRWDILRTESLRPVESRAKGPSRRLQSSVVSVMAKTPMINKPWSKDEEEILMRLRTQGKRLKYICRQIRGKSYAACKNHWRKIKGQYQQTVTAPRNLESDGKGDPSDRRDTRFSSASQLDQEAKDAKSDSSSAIVECKHPRPSTDGDLPIDPDVSILSATQPYQEPIAVHVNLASTVASKSPKFKATSKDHHDQQASNAHAVGEDLSANINGSAHPNQSGPQDVIARRDPETKKDGSCQGNLLLVSLSAQGTHRRSRSWPQ</sequence>
<dbReference type="GO" id="GO:0000981">
    <property type="term" value="F:DNA-binding transcription factor activity, RNA polymerase II-specific"/>
    <property type="evidence" value="ECO:0007669"/>
    <property type="project" value="TreeGrafter"/>
</dbReference>
<evidence type="ECO:0000256" key="1">
    <source>
        <dbReference type="SAM" id="MobiDB-lite"/>
    </source>
</evidence>
<feature type="compositionally biased region" description="Polar residues" evidence="1">
    <location>
        <begin position="231"/>
        <end position="240"/>
    </location>
</feature>
<feature type="compositionally biased region" description="Basic and acidic residues" evidence="1">
    <location>
        <begin position="92"/>
        <end position="126"/>
    </location>
</feature>